<gene>
    <name evidence="9" type="ORF">GGQ68_000486</name>
</gene>
<feature type="transmembrane region" description="Helical" evidence="7">
    <location>
        <begin position="45"/>
        <end position="65"/>
    </location>
</feature>
<dbReference type="SUPFAM" id="SSF161098">
    <property type="entry name" value="MetI-like"/>
    <property type="match status" value="2"/>
</dbReference>
<evidence type="ECO:0000256" key="2">
    <source>
        <dbReference type="ARBA" id="ARBA00022448"/>
    </source>
</evidence>
<organism evidence="9 10">
    <name type="scientific">Sagittula marina</name>
    <dbReference type="NCBI Taxonomy" id="943940"/>
    <lineage>
        <taxon>Bacteria</taxon>
        <taxon>Pseudomonadati</taxon>
        <taxon>Pseudomonadota</taxon>
        <taxon>Alphaproteobacteria</taxon>
        <taxon>Rhodobacterales</taxon>
        <taxon>Roseobacteraceae</taxon>
        <taxon>Sagittula</taxon>
    </lineage>
</organism>
<dbReference type="RefSeq" id="WP_183962785.1">
    <property type="nucleotide sequence ID" value="NZ_BAABBZ010000012.1"/>
</dbReference>
<feature type="domain" description="ABC transmembrane type-1" evidence="8">
    <location>
        <begin position="314"/>
        <end position="494"/>
    </location>
</feature>
<feature type="transmembrane region" description="Helical" evidence="7">
    <location>
        <begin position="342"/>
        <end position="363"/>
    </location>
</feature>
<evidence type="ECO:0000313" key="9">
    <source>
        <dbReference type="EMBL" id="MBB3984175.1"/>
    </source>
</evidence>
<dbReference type="InterPro" id="IPR000515">
    <property type="entry name" value="MetI-like"/>
</dbReference>
<proteinExistence type="predicted"/>
<evidence type="ECO:0000256" key="5">
    <source>
        <dbReference type="ARBA" id="ARBA00022989"/>
    </source>
</evidence>
<dbReference type="EMBL" id="JACIEJ010000001">
    <property type="protein sequence ID" value="MBB3984175.1"/>
    <property type="molecule type" value="Genomic_DNA"/>
</dbReference>
<dbReference type="PANTHER" id="PTHR30183:SF9">
    <property type="entry name" value="THIAMINE TRANSPORT SYSTEM PERMEASE PROTEIN THIP"/>
    <property type="match status" value="1"/>
</dbReference>
<keyword evidence="6 7" id="KW-0472">Membrane</keyword>
<feature type="transmembrane region" description="Helical" evidence="7">
    <location>
        <begin position="279"/>
        <end position="300"/>
    </location>
</feature>
<evidence type="ECO:0000256" key="7">
    <source>
        <dbReference type="SAM" id="Phobius"/>
    </source>
</evidence>
<keyword evidence="2" id="KW-0813">Transport</keyword>
<dbReference type="PANTHER" id="PTHR30183">
    <property type="entry name" value="MOLYBDENUM TRANSPORT SYSTEM PERMEASE PROTEIN MODB"/>
    <property type="match status" value="1"/>
</dbReference>
<feature type="transmembrane region" description="Helical" evidence="7">
    <location>
        <begin position="473"/>
        <end position="494"/>
    </location>
</feature>
<keyword evidence="10" id="KW-1185">Reference proteome</keyword>
<keyword evidence="3" id="KW-1003">Cell membrane</keyword>
<accession>A0A7W6DJ32</accession>
<feature type="transmembrane region" description="Helical" evidence="7">
    <location>
        <begin position="312"/>
        <end position="336"/>
    </location>
</feature>
<evidence type="ECO:0000313" key="10">
    <source>
        <dbReference type="Proteomes" id="UP000541426"/>
    </source>
</evidence>
<keyword evidence="5 7" id="KW-1133">Transmembrane helix</keyword>
<feature type="transmembrane region" description="Helical" evidence="7">
    <location>
        <begin position="185"/>
        <end position="205"/>
    </location>
</feature>
<name>A0A7W6DJ32_9RHOB</name>
<feature type="transmembrane region" description="Helical" evidence="7">
    <location>
        <begin position="370"/>
        <end position="393"/>
    </location>
</feature>
<dbReference type="InterPro" id="IPR035906">
    <property type="entry name" value="MetI-like_sf"/>
</dbReference>
<dbReference type="Proteomes" id="UP000541426">
    <property type="component" value="Unassembled WGS sequence"/>
</dbReference>
<reference evidence="9 10" key="1">
    <citation type="submission" date="2020-08" db="EMBL/GenBank/DDBJ databases">
        <title>Genomic Encyclopedia of Type Strains, Phase IV (KMG-IV): sequencing the most valuable type-strain genomes for metagenomic binning, comparative biology and taxonomic classification.</title>
        <authorList>
            <person name="Goeker M."/>
        </authorList>
    </citation>
    <scope>NUCLEOTIDE SEQUENCE [LARGE SCALE GENOMIC DNA]</scope>
    <source>
        <strain evidence="9 10">DSM 102235</strain>
    </source>
</reference>
<evidence type="ECO:0000259" key="8">
    <source>
        <dbReference type="PROSITE" id="PS50928"/>
    </source>
</evidence>
<evidence type="ECO:0000256" key="3">
    <source>
        <dbReference type="ARBA" id="ARBA00022475"/>
    </source>
</evidence>
<evidence type="ECO:0000256" key="4">
    <source>
        <dbReference type="ARBA" id="ARBA00022692"/>
    </source>
</evidence>
<dbReference type="Gene3D" id="1.10.3720.10">
    <property type="entry name" value="MetI-like"/>
    <property type="match status" value="2"/>
</dbReference>
<dbReference type="PROSITE" id="PS50928">
    <property type="entry name" value="ABC_TM1"/>
    <property type="match status" value="2"/>
</dbReference>
<comment type="subcellular location">
    <subcellularLocation>
        <location evidence="1">Cell membrane</location>
        <topology evidence="1">Multi-pass membrane protein</topology>
    </subcellularLocation>
</comment>
<keyword evidence="4 7" id="KW-0812">Transmembrane</keyword>
<feature type="transmembrane region" description="Helical" evidence="7">
    <location>
        <begin position="122"/>
        <end position="144"/>
    </location>
</feature>
<dbReference type="AlphaFoldDB" id="A0A7W6DJ32"/>
<feature type="transmembrane region" description="Helical" evidence="7">
    <location>
        <begin position="77"/>
        <end position="102"/>
    </location>
</feature>
<feature type="transmembrane region" description="Helical" evidence="7">
    <location>
        <begin position="226"/>
        <end position="248"/>
    </location>
</feature>
<dbReference type="GO" id="GO:0005886">
    <property type="term" value="C:plasma membrane"/>
    <property type="evidence" value="ECO:0007669"/>
    <property type="project" value="UniProtKB-SubCell"/>
</dbReference>
<sequence length="503" mass="52718">MARSPFAIIAGLTLAALTLGPVAVVLIRAGGLSALAPGDWLALRFTVWQALLSAVLSVALAVPVARALVRQRFPGRAVLVTLMGAPFILPVIVAVMGLIAVFGRAGLVNDVLGGLGLPLVDIYGLHGVLLAHVFFNLPLAVRMLLTGWQAVPGERLRLATSLGLSRAALWRVIDGPVILRVAPGALVVIFVICLTSFAVALTLGGGPRATTVELAIYQAMRFDFDLGRAATLGLIQLALGLGAGILALKVTQTDGFGLGRDRALVRRDGAGWRRWTDGMWIALAGLFLLVPLGAVVLRGLQGLMLLRADTIVAAGHSVAVAGASTVLCMIWAVALANRRGELLALAAITVSPLVLGTGLFLMLRPFVNPFTMALPVTALVNALMGLPFALRIITPQAEALKTDYGRLRASLGLTGWAWLRLIWVPRLRRPLGFAAGLVAALAMGDLGVIALFADPDRATLPLQVYRLMGSYQMEAAAGAALLLLALSLGAFVMLDRGGRLAEA</sequence>
<evidence type="ECO:0000256" key="6">
    <source>
        <dbReference type="ARBA" id="ARBA00023136"/>
    </source>
</evidence>
<comment type="caution">
    <text evidence="9">The sequence shown here is derived from an EMBL/GenBank/DDBJ whole genome shotgun (WGS) entry which is preliminary data.</text>
</comment>
<protein>
    <submittedName>
        <fullName evidence="9">Thiamine transport system permease protein</fullName>
    </submittedName>
</protein>
<dbReference type="GO" id="GO:0055085">
    <property type="term" value="P:transmembrane transport"/>
    <property type="evidence" value="ECO:0007669"/>
    <property type="project" value="InterPro"/>
</dbReference>
<evidence type="ECO:0000256" key="1">
    <source>
        <dbReference type="ARBA" id="ARBA00004651"/>
    </source>
</evidence>
<feature type="transmembrane region" description="Helical" evidence="7">
    <location>
        <begin position="431"/>
        <end position="453"/>
    </location>
</feature>
<feature type="domain" description="ABC transmembrane type-1" evidence="8">
    <location>
        <begin position="43"/>
        <end position="247"/>
    </location>
</feature>